<dbReference type="GO" id="GO:0003676">
    <property type="term" value="F:nucleic acid binding"/>
    <property type="evidence" value="ECO:0007669"/>
    <property type="project" value="InterPro"/>
</dbReference>
<dbReference type="InterPro" id="IPR003509">
    <property type="entry name" value="UPF0102_YraN-like"/>
</dbReference>
<dbReference type="Gene3D" id="3.40.1350.10">
    <property type="match status" value="1"/>
</dbReference>
<comment type="similarity">
    <text evidence="1 2">Belongs to the UPF0102 family.</text>
</comment>
<dbReference type="RefSeq" id="WP_120948472.1">
    <property type="nucleotide sequence ID" value="NZ_QXQP01000013.1"/>
</dbReference>
<dbReference type="InterPro" id="IPR011856">
    <property type="entry name" value="tRNA_endonuc-like_dom_sf"/>
</dbReference>
<evidence type="ECO:0000313" key="3">
    <source>
        <dbReference type="EMBL" id="TSA83194.1"/>
    </source>
</evidence>
<proteinExistence type="inferred from homology"/>
<reference evidence="3" key="1">
    <citation type="submission" date="2019-07" db="EMBL/GenBank/DDBJ databases">
        <title>Helicobacter labacensis sp. nov., Helicobacter mehlei sp. nov. and Helicobacter vulpis sp. nov., isolated from gastric mucosa of red fox (Vulpis vulpis).</title>
        <authorList>
            <person name="Kusar D."/>
            <person name="Gruntar I."/>
            <person name="Pate M."/>
            <person name="Zajc U."/>
            <person name="Ocepek M."/>
        </authorList>
    </citation>
    <scope>NUCLEOTIDE SEQUENCE [LARGE SCALE GENOMIC DNA]</scope>
    <source>
        <strain evidence="3">L8b</strain>
    </source>
</reference>
<dbReference type="OrthoDB" id="9794876at2"/>
<gene>
    <name evidence="3" type="ORF">FNE76_05090</name>
</gene>
<dbReference type="AlphaFoldDB" id="A0A553USM0"/>
<dbReference type="HAMAP" id="MF_00048">
    <property type="entry name" value="UPF0102"/>
    <property type="match status" value="1"/>
</dbReference>
<comment type="caution">
    <text evidence="3">The sequence shown here is derived from an EMBL/GenBank/DDBJ whole genome shotgun (WGS) entry which is preliminary data.</text>
</comment>
<evidence type="ECO:0000256" key="2">
    <source>
        <dbReference type="HAMAP-Rule" id="MF_00048"/>
    </source>
</evidence>
<accession>A0A553USM0</accession>
<name>A0A553USM0_9HELI</name>
<dbReference type="PANTHER" id="PTHR34039:SF1">
    <property type="entry name" value="UPF0102 PROTEIN YRAN"/>
    <property type="match status" value="1"/>
</dbReference>
<evidence type="ECO:0000313" key="4">
    <source>
        <dbReference type="Proteomes" id="UP000319322"/>
    </source>
</evidence>
<dbReference type="SUPFAM" id="SSF52980">
    <property type="entry name" value="Restriction endonuclease-like"/>
    <property type="match status" value="1"/>
</dbReference>
<reference evidence="3" key="2">
    <citation type="submission" date="2019-07" db="EMBL/GenBank/DDBJ databases">
        <authorList>
            <person name="Papic B."/>
        </authorList>
    </citation>
    <scope>NUCLEOTIDE SEQUENCE [LARGE SCALE GENOMIC DNA]</scope>
    <source>
        <strain evidence="3">L8b</strain>
    </source>
</reference>
<evidence type="ECO:0000256" key="1">
    <source>
        <dbReference type="ARBA" id="ARBA00006738"/>
    </source>
</evidence>
<dbReference type="Pfam" id="PF02021">
    <property type="entry name" value="UPF0102"/>
    <property type="match status" value="1"/>
</dbReference>
<organism evidence="3 4">
    <name type="scientific">Helicobacter mehlei</name>
    <dbReference type="NCBI Taxonomy" id="2316080"/>
    <lineage>
        <taxon>Bacteria</taxon>
        <taxon>Pseudomonadati</taxon>
        <taxon>Campylobacterota</taxon>
        <taxon>Epsilonproteobacteria</taxon>
        <taxon>Campylobacterales</taxon>
        <taxon>Helicobacteraceae</taxon>
        <taxon>Helicobacter</taxon>
    </lineage>
</organism>
<dbReference type="PANTHER" id="PTHR34039">
    <property type="entry name" value="UPF0102 PROTEIN YRAN"/>
    <property type="match status" value="1"/>
</dbReference>
<dbReference type="InterPro" id="IPR011335">
    <property type="entry name" value="Restrct_endonuc-II-like"/>
</dbReference>
<dbReference type="EMBL" id="VKGC01000011">
    <property type="protein sequence ID" value="TSA83194.1"/>
    <property type="molecule type" value="Genomic_DNA"/>
</dbReference>
<keyword evidence="4" id="KW-1185">Reference proteome</keyword>
<protein>
    <recommendedName>
        <fullName evidence="2">UPF0102 protein FNE76_05090</fullName>
    </recommendedName>
</protein>
<dbReference type="NCBIfam" id="NF009152">
    <property type="entry name" value="PRK12497.2-4"/>
    <property type="match status" value="1"/>
</dbReference>
<sequence>MSYAKGLLAEEIACAFLSAHGCAILKRNFYCRYGEIDIIALKEEVLHFVEVKSHTHAEPLYAITPVKLGKIHQSIQVFLQENPMPYDFCIDALVIRGALGRHTLEWLENIGF</sequence>
<dbReference type="Proteomes" id="UP000319322">
    <property type="component" value="Unassembled WGS sequence"/>
</dbReference>